<dbReference type="KEGG" id="dwi:6648043"/>
<evidence type="ECO:0000313" key="2">
    <source>
        <dbReference type="Proteomes" id="UP000007798"/>
    </source>
</evidence>
<dbReference type="SMART" id="SM00675">
    <property type="entry name" value="DM11"/>
    <property type="match status" value="1"/>
</dbReference>
<gene>
    <name evidence="1" type="primary">Dwil\GK10987</name>
    <name evidence="1" type="ORF">Dwil_GK10987</name>
</gene>
<protein>
    <submittedName>
        <fullName evidence="1">Uncharacterized protein</fullName>
    </submittedName>
</protein>
<dbReference type="OrthoDB" id="7975395at2759"/>
<evidence type="ECO:0000313" key="1">
    <source>
        <dbReference type="EMBL" id="EDW81507.2"/>
    </source>
</evidence>
<dbReference type="Proteomes" id="UP000007798">
    <property type="component" value="Unassembled WGS sequence"/>
</dbReference>
<accession>B4N8Q6</accession>
<sequence length="144" mass="17172">MHDDVISVSGNVTVNSIWKIDPSDRIELHINTYHWEIGVWQPTVYNLIYKDFCLAMWDNTTYLYNFWSQHIINVDEIKEKCFKVAGTIIYYEDWVNQMVLDVIGPTLYGRFQIELILMAFDNFGKQRPRNVCFQTTCEFRKKKS</sequence>
<dbReference type="EMBL" id="CH964232">
    <property type="protein sequence ID" value="EDW81507.2"/>
    <property type="molecule type" value="Genomic_DNA"/>
</dbReference>
<dbReference type="InterPro" id="IPR006601">
    <property type="entry name" value="Uncharacterised_DM11_DROME"/>
</dbReference>
<dbReference type="InParanoid" id="B4N8Q6"/>
<organism evidence="1 2">
    <name type="scientific">Drosophila willistoni</name>
    <name type="common">Fruit fly</name>
    <dbReference type="NCBI Taxonomy" id="7260"/>
    <lineage>
        <taxon>Eukaryota</taxon>
        <taxon>Metazoa</taxon>
        <taxon>Ecdysozoa</taxon>
        <taxon>Arthropoda</taxon>
        <taxon>Hexapoda</taxon>
        <taxon>Insecta</taxon>
        <taxon>Pterygota</taxon>
        <taxon>Neoptera</taxon>
        <taxon>Endopterygota</taxon>
        <taxon>Diptera</taxon>
        <taxon>Brachycera</taxon>
        <taxon>Muscomorpha</taxon>
        <taxon>Ephydroidea</taxon>
        <taxon>Drosophilidae</taxon>
        <taxon>Drosophila</taxon>
        <taxon>Sophophora</taxon>
    </lineage>
</organism>
<dbReference type="AlphaFoldDB" id="B4N8Q6"/>
<name>B4N8Q6_DROWI</name>
<reference evidence="1 2" key="1">
    <citation type="journal article" date="2007" name="Nature">
        <title>Evolution of genes and genomes on the Drosophila phylogeny.</title>
        <authorList>
            <consortium name="Drosophila 12 Genomes Consortium"/>
            <person name="Clark A.G."/>
            <person name="Eisen M.B."/>
            <person name="Smith D.R."/>
            <person name="Bergman C.M."/>
            <person name="Oliver B."/>
            <person name="Markow T.A."/>
            <person name="Kaufman T.C."/>
            <person name="Kellis M."/>
            <person name="Gelbart W."/>
            <person name="Iyer V.N."/>
            <person name="Pollard D.A."/>
            <person name="Sackton T.B."/>
            <person name="Larracuente A.M."/>
            <person name="Singh N.D."/>
            <person name="Abad J.P."/>
            <person name="Abt D.N."/>
            <person name="Adryan B."/>
            <person name="Aguade M."/>
            <person name="Akashi H."/>
            <person name="Anderson W.W."/>
            <person name="Aquadro C.F."/>
            <person name="Ardell D.H."/>
            <person name="Arguello R."/>
            <person name="Artieri C.G."/>
            <person name="Barbash D.A."/>
            <person name="Barker D."/>
            <person name="Barsanti P."/>
            <person name="Batterham P."/>
            <person name="Batzoglou S."/>
            <person name="Begun D."/>
            <person name="Bhutkar A."/>
            <person name="Blanco E."/>
            <person name="Bosak S.A."/>
            <person name="Bradley R.K."/>
            <person name="Brand A.D."/>
            <person name="Brent M.R."/>
            <person name="Brooks A.N."/>
            <person name="Brown R.H."/>
            <person name="Butlin R.K."/>
            <person name="Caggese C."/>
            <person name="Calvi B.R."/>
            <person name="Bernardo de Carvalho A."/>
            <person name="Caspi A."/>
            <person name="Castrezana S."/>
            <person name="Celniker S.E."/>
            <person name="Chang J.L."/>
            <person name="Chapple C."/>
            <person name="Chatterji S."/>
            <person name="Chinwalla A."/>
            <person name="Civetta A."/>
            <person name="Clifton S.W."/>
            <person name="Comeron J.M."/>
            <person name="Costello J.C."/>
            <person name="Coyne J.A."/>
            <person name="Daub J."/>
            <person name="David R.G."/>
            <person name="Delcher A.L."/>
            <person name="Delehaunty K."/>
            <person name="Do C.B."/>
            <person name="Ebling H."/>
            <person name="Edwards K."/>
            <person name="Eickbush T."/>
            <person name="Evans J.D."/>
            <person name="Filipski A."/>
            <person name="Findeiss S."/>
            <person name="Freyhult E."/>
            <person name="Fulton L."/>
            <person name="Fulton R."/>
            <person name="Garcia A.C."/>
            <person name="Gardiner A."/>
            <person name="Garfield D.A."/>
            <person name="Garvin B.E."/>
            <person name="Gibson G."/>
            <person name="Gilbert D."/>
            <person name="Gnerre S."/>
            <person name="Godfrey J."/>
            <person name="Good R."/>
            <person name="Gotea V."/>
            <person name="Gravely B."/>
            <person name="Greenberg A.J."/>
            <person name="Griffiths-Jones S."/>
            <person name="Gross S."/>
            <person name="Guigo R."/>
            <person name="Gustafson E.A."/>
            <person name="Haerty W."/>
            <person name="Hahn M.W."/>
            <person name="Halligan D.L."/>
            <person name="Halpern A.L."/>
            <person name="Halter G.M."/>
            <person name="Han M.V."/>
            <person name="Heger A."/>
            <person name="Hillier L."/>
            <person name="Hinrichs A.S."/>
            <person name="Holmes I."/>
            <person name="Hoskins R.A."/>
            <person name="Hubisz M.J."/>
            <person name="Hultmark D."/>
            <person name="Huntley M.A."/>
            <person name="Jaffe D.B."/>
            <person name="Jagadeeshan S."/>
            <person name="Jeck W.R."/>
            <person name="Johnson J."/>
            <person name="Jones C.D."/>
            <person name="Jordan W.C."/>
            <person name="Karpen G.H."/>
            <person name="Kataoka E."/>
            <person name="Keightley P.D."/>
            <person name="Kheradpour P."/>
            <person name="Kirkness E.F."/>
            <person name="Koerich L.B."/>
            <person name="Kristiansen K."/>
            <person name="Kudrna D."/>
            <person name="Kulathinal R.J."/>
            <person name="Kumar S."/>
            <person name="Kwok R."/>
            <person name="Lander E."/>
            <person name="Langley C.H."/>
            <person name="Lapoint R."/>
            <person name="Lazzaro B.P."/>
            <person name="Lee S.J."/>
            <person name="Levesque L."/>
            <person name="Li R."/>
            <person name="Lin C.F."/>
            <person name="Lin M.F."/>
            <person name="Lindblad-Toh K."/>
            <person name="Llopart A."/>
            <person name="Long M."/>
            <person name="Low L."/>
            <person name="Lozovsky E."/>
            <person name="Lu J."/>
            <person name="Luo M."/>
            <person name="Machado C.A."/>
            <person name="Makalowski W."/>
            <person name="Marzo M."/>
            <person name="Matsuda M."/>
            <person name="Matzkin L."/>
            <person name="McAllister B."/>
            <person name="McBride C.S."/>
            <person name="McKernan B."/>
            <person name="McKernan K."/>
            <person name="Mendez-Lago M."/>
            <person name="Minx P."/>
            <person name="Mollenhauer M.U."/>
            <person name="Montooth K."/>
            <person name="Mount S.M."/>
            <person name="Mu X."/>
            <person name="Myers E."/>
            <person name="Negre B."/>
            <person name="Newfeld S."/>
            <person name="Nielsen R."/>
            <person name="Noor M.A."/>
            <person name="O'Grady P."/>
            <person name="Pachter L."/>
            <person name="Papaceit M."/>
            <person name="Parisi M.J."/>
            <person name="Parisi M."/>
            <person name="Parts L."/>
            <person name="Pedersen J.S."/>
            <person name="Pesole G."/>
            <person name="Phillippy A.M."/>
            <person name="Ponting C.P."/>
            <person name="Pop M."/>
            <person name="Porcelli D."/>
            <person name="Powell J.R."/>
            <person name="Prohaska S."/>
            <person name="Pruitt K."/>
            <person name="Puig M."/>
            <person name="Quesneville H."/>
            <person name="Ram K.R."/>
            <person name="Rand D."/>
            <person name="Rasmussen M.D."/>
            <person name="Reed L.K."/>
            <person name="Reenan R."/>
            <person name="Reily A."/>
            <person name="Remington K.A."/>
            <person name="Rieger T.T."/>
            <person name="Ritchie M.G."/>
            <person name="Robin C."/>
            <person name="Rogers Y.H."/>
            <person name="Rohde C."/>
            <person name="Rozas J."/>
            <person name="Rubenfield M.J."/>
            <person name="Ruiz A."/>
            <person name="Russo S."/>
            <person name="Salzberg S.L."/>
            <person name="Sanchez-Gracia A."/>
            <person name="Saranga D.J."/>
            <person name="Sato H."/>
            <person name="Schaeffer S.W."/>
            <person name="Schatz M.C."/>
            <person name="Schlenke T."/>
            <person name="Schwartz R."/>
            <person name="Segarra C."/>
            <person name="Singh R.S."/>
            <person name="Sirot L."/>
            <person name="Sirota M."/>
            <person name="Sisneros N.B."/>
            <person name="Smith C.D."/>
            <person name="Smith T.F."/>
            <person name="Spieth J."/>
            <person name="Stage D.E."/>
            <person name="Stark A."/>
            <person name="Stephan W."/>
            <person name="Strausberg R.L."/>
            <person name="Strempel S."/>
            <person name="Sturgill D."/>
            <person name="Sutton G."/>
            <person name="Sutton G.G."/>
            <person name="Tao W."/>
            <person name="Teichmann S."/>
            <person name="Tobari Y.N."/>
            <person name="Tomimura Y."/>
            <person name="Tsolas J.M."/>
            <person name="Valente V.L."/>
            <person name="Venter E."/>
            <person name="Venter J.C."/>
            <person name="Vicario S."/>
            <person name="Vieira F.G."/>
            <person name="Vilella A.J."/>
            <person name="Villasante A."/>
            <person name="Walenz B."/>
            <person name="Wang J."/>
            <person name="Wasserman M."/>
            <person name="Watts T."/>
            <person name="Wilson D."/>
            <person name="Wilson R.K."/>
            <person name="Wing R.A."/>
            <person name="Wolfner M.F."/>
            <person name="Wong A."/>
            <person name="Wong G.K."/>
            <person name="Wu C.I."/>
            <person name="Wu G."/>
            <person name="Yamamoto D."/>
            <person name="Yang H.P."/>
            <person name="Yang S.P."/>
            <person name="Yorke J.A."/>
            <person name="Yoshida K."/>
            <person name="Zdobnov E."/>
            <person name="Zhang P."/>
            <person name="Zhang Y."/>
            <person name="Zimin A.V."/>
            <person name="Baldwin J."/>
            <person name="Abdouelleil A."/>
            <person name="Abdulkadir J."/>
            <person name="Abebe A."/>
            <person name="Abera B."/>
            <person name="Abreu J."/>
            <person name="Acer S.C."/>
            <person name="Aftuck L."/>
            <person name="Alexander A."/>
            <person name="An P."/>
            <person name="Anderson E."/>
            <person name="Anderson S."/>
            <person name="Arachi H."/>
            <person name="Azer M."/>
            <person name="Bachantsang P."/>
            <person name="Barry A."/>
            <person name="Bayul T."/>
            <person name="Berlin A."/>
            <person name="Bessette D."/>
            <person name="Bloom T."/>
            <person name="Blye J."/>
            <person name="Boguslavskiy L."/>
            <person name="Bonnet C."/>
            <person name="Boukhgalter B."/>
            <person name="Bourzgui I."/>
            <person name="Brown A."/>
            <person name="Cahill P."/>
            <person name="Channer S."/>
            <person name="Cheshatsang Y."/>
            <person name="Chuda L."/>
            <person name="Citroen M."/>
            <person name="Collymore A."/>
            <person name="Cooke P."/>
            <person name="Costello M."/>
            <person name="D'Aco K."/>
            <person name="Daza R."/>
            <person name="De Haan G."/>
            <person name="DeGray S."/>
            <person name="DeMaso C."/>
            <person name="Dhargay N."/>
            <person name="Dooley K."/>
            <person name="Dooley E."/>
            <person name="Doricent M."/>
            <person name="Dorje P."/>
            <person name="Dorjee K."/>
            <person name="Dupes A."/>
            <person name="Elong R."/>
            <person name="Falk J."/>
            <person name="Farina A."/>
            <person name="Faro S."/>
            <person name="Ferguson D."/>
            <person name="Fisher S."/>
            <person name="Foley C.D."/>
            <person name="Franke A."/>
            <person name="Friedrich D."/>
            <person name="Gadbois L."/>
            <person name="Gearin G."/>
            <person name="Gearin C.R."/>
            <person name="Giannoukos G."/>
            <person name="Goode T."/>
            <person name="Graham J."/>
            <person name="Grandbois E."/>
            <person name="Grewal S."/>
            <person name="Gyaltsen K."/>
            <person name="Hafez N."/>
            <person name="Hagos B."/>
            <person name="Hall J."/>
            <person name="Henson C."/>
            <person name="Hollinger A."/>
            <person name="Honan T."/>
            <person name="Huard M.D."/>
            <person name="Hughes L."/>
            <person name="Hurhula B."/>
            <person name="Husby M.E."/>
            <person name="Kamat A."/>
            <person name="Kanga B."/>
            <person name="Kashin S."/>
            <person name="Khazanovich D."/>
            <person name="Kisner P."/>
            <person name="Lance K."/>
            <person name="Lara M."/>
            <person name="Lee W."/>
            <person name="Lennon N."/>
            <person name="Letendre F."/>
            <person name="LeVine R."/>
            <person name="Lipovsky A."/>
            <person name="Liu X."/>
            <person name="Liu J."/>
            <person name="Liu S."/>
            <person name="Lokyitsang T."/>
            <person name="Lokyitsang Y."/>
            <person name="Lubonja R."/>
            <person name="Lui A."/>
            <person name="MacDonald P."/>
            <person name="Magnisalis V."/>
            <person name="Maru K."/>
            <person name="Matthews C."/>
            <person name="McCusker W."/>
            <person name="McDonough S."/>
            <person name="Mehta T."/>
            <person name="Meldrim J."/>
            <person name="Meneus L."/>
            <person name="Mihai O."/>
            <person name="Mihalev A."/>
            <person name="Mihova T."/>
            <person name="Mittelman R."/>
            <person name="Mlenga V."/>
            <person name="Montmayeur A."/>
            <person name="Mulrain L."/>
            <person name="Navidi A."/>
            <person name="Naylor J."/>
            <person name="Negash T."/>
            <person name="Nguyen T."/>
            <person name="Nguyen N."/>
            <person name="Nicol R."/>
            <person name="Norbu C."/>
            <person name="Norbu N."/>
            <person name="Novod N."/>
            <person name="O'Neill B."/>
            <person name="Osman S."/>
            <person name="Markiewicz E."/>
            <person name="Oyono O.L."/>
            <person name="Patti C."/>
            <person name="Phunkhang P."/>
            <person name="Pierre F."/>
            <person name="Priest M."/>
            <person name="Raghuraman S."/>
            <person name="Rege F."/>
            <person name="Reyes R."/>
            <person name="Rise C."/>
            <person name="Rogov P."/>
            <person name="Ross K."/>
            <person name="Ryan E."/>
            <person name="Settipalli S."/>
            <person name="Shea T."/>
            <person name="Sherpa N."/>
            <person name="Shi L."/>
            <person name="Shih D."/>
            <person name="Sparrow T."/>
            <person name="Spaulding J."/>
            <person name="Stalker J."/>
            <person name="Stange-Thomann N."/>
            <person name="Stavropoulos S."/>
            <person name="Stone C."/>
            <person name="Strader C."/>
            <person name="Tesfaye S."/>
            <person name="Thomson T."/>
            <person name="Thoulutsang Y."/>
            <person name="Thoulutsang D."/>
            <person name="Topham K."/>
            <person name="Topping I."/>
            <person name="Tsamla T."/>
            <person name="Vassiliev H."/>
            <person name="Vo A."/>
            <person name="Wangchuk T."/>
            <person name="Wangdi T."/>
            <person name="Weiand M."/>
            <person name="Wilkinson J."/>
            <person name="Wilson A."/>
            <person name="Yadav S."/>
            <person name="Young G."/>
            <person name="Yu Q."/>
            <person name="Zembek L."/>
            <person name="Zhong D."/>
            <person name="Zimmer A."/>
            <person name="Zwirko Z."/>
            <person name="Jaffe D.B."/>
            <person name="Alvarez P."/>
            <person name="Brockman W."/>
            <person name="Butler J."/>
            <person name="Chin C."/>
            <person name="Gnerre S."/>
            <person name="Grabherr M."/>
            <person name="Kleber M."/>
            <person name="Mauceli E."/>
            <person name="MacCallum I."/>
        </authorList>
    </citation>
    <scope>NUCLEOTIDE SEQUENCE [LARGE SCALE GENOMIC DNA]</scope>
    <source>
        <strain evidence="2">Tucson 14030-0811.24</strain>
    </source>
</reference>
<keyword evidence="2" id="KW-1185">Reference proteome</keyword>
<proteinExistence type="predicted"/>
<dbReference type="HOGENOM" id="CLU_094350_0_0_1"/>